<dbReference type="SMART" id="SM00065">
    <property type="entry name" value="GAF"/>
    <property type="match status" value="3"/>
</dbReference>
<dbReference type="PRINTS" id="PR00344">
    <property type="entry name" value="BCTRLSENSOR"/>
</dbReference>
<evidence type="ECO:0000259" key="15">
    <source>
        <dbReference type="PROSITE" id="PS50113"/>
    </source>
</evidence>
<feature type="coiled-coil region" evidence="11">
    <location>
        <begin position="850"/>
        <end position="892"/>
    </location>
</feature>
<feature type="domain" description="PAC" evidence="15">
    <location>
        <begin position="47"/>
        <end position="99"/>
    </location>
</feature>
<dbReference type="InterPro" id="IPR005467">
    <property type="entry name" value="His_kinase_dom"/>
</dbReference>
<evidence type="ECO:0000256" key="4">
    <source>
        <dbReference type="ARBA" id="ARBA00022553"/>
    </source>
</evidence>
<dbReference type="SUPFAM" id="SSF52172">
    <property type="entry name" value="CheY-like"/>
    <property type="match status" value="1"/>
</dbReference>
<accession>A0A856MQI2</accession>
<dbReference type="InterPro" id="IPR036097">
    <property type="entry name" value="HisK_dim/P_sf"/>
</dbReference>
<dbReference type="CDD" id="cd00082">
    <property type="entry name" value="HisKA"/>
    <property type="match status" value="2"/>
</dbReference>
<dbReference type="PROSITE" id="PS50110">
    <property type="entry name" value="RESPONSE_REGULATORY"/>
    <property type="match status" value="1"/>
</dbReference>
<evidence type="ECO:0000256" key="7">
    <source>
        <dbReference type="ARBA" id="ARBA00023012"/>
    </source>
</evidence>
<dbReference type="InterPro" id="IPR000014">
    <property type="entry name" value="PAS"/>
</dbReference>
<dbReference type="SUPFAM" id="SSF55785">
    <property type="entry name" value="PYP-like sensor domain (PAS domain)"/>
    <property type="match status" value="3"/>
</dbReference>
<dbReference type="Pfam" id="PF00512">
    <property type="entry name" value="HisKA"/>
    <property type="match status" value="2"/>
</dbReference>
<evidence type="ECO:0000256" key="6">
    <source>
        <dbReference type="ARBA" id="ARBA00022777"/>
    </source>
</evidence>
<dbReference type="PROSITE" id="PS50113">
    <property type="entry name" value="PAC"/>
    <property type="match status" value="1"/>
</dbReference>
<comment type="similarity">
    <text evidence="2">In the N-terminal section; belongs to the phytochrome family.</text>
</comment>
<feature type="region of interest" description="Disordered" evidence="12">
    <location>
        <begin position="1146"/>
        <end position="1188"/>
    </location>
</feature>
<evidence type="ECO:0000256" key="8">
    <source>
        <dbReference type="ARBA" id="ARBA00055745"/>
    </source>
</evidence>
<name>A0A856MQI2_9CYAN</name>
<sequence length="1550" mass="174189">MRNLEGKNILASTENPSHTWLETYIPKEEQPQVWAVIQEAIRTKSTFELEHRVIEQDGTIGWTFSRAIPMLNEQGEIIEWFGAASDVTDRKQTEAAIAQDLKDTQLLRDLSARLVTEGNIQALYQEIMATAIALTRADAGTVQILDEATQELVLLATQDFERNMIEHFYRVNASSNTPCGIALVTGERTFVDFDVPENEDPDGSCRVHVEAGYLCAHSTPLIARSGKAIGMFSTHWRKHYRPSDRELRFLDLLARQAADLIEQRQVQVALRESEEKYRTLFNSIDEGFCIFELIEDDEGNAVDWIYLEANPAFEQQTGFINPIGKRIREFQPDLERLWFERFAGVARTGQPMRFVQYTEAMGIWYDVYALPVGVAGDNRVSLLFTDITDRKRREANLAFLAGLMNDFAPLATAKEIMEMAGKRIAEHLDLSRYMFVEIYPEAGTCTYLLPSRPAGQLEIRGSYILADYHTEEEHRLLSTGHSMVMNDVRDGTRSPEQIAAFEAFDIASIVNTPYLSNGRWVFDLGVARSKPSVWREDEIELLREISGRVWLRIERARTEVDLRQSEEKYRSLFNSMDEGYFLCDVIFDETDQPTDLFYIDENPAAVRMTGQSFRGQRLREINPNYEEYWYEIFGRVAQTGQAERLERYAAPNQIWYDFYVFKVGCDDTRRVAVVFNDITDRKRAEEQLRYAAETDAFRLKLSDALRPLSDPVAMQETAMQTLGAYLNVNRAFYGEVLDDDDTLVIGSGYADGLSPIVAQIKFSEFDSDLLTDYRAGRTVVINDLYVDMQLSAKAKTEFDAIQVRAAVGVALLKNEKVRAILSIHQSVPRQWTPSEIALLEETADRTWAAVERARAEAALRESEMQRVREQSVLEQERQRAESLAELDRAKTTFFSNVSHEFRTPLTLLLAPLQDALNDRTTPLAPPQRERLELAHRNTNRLRKLVNTLLDFSRIEAGRMEAVYEATDLALLTTELASVFRSAIERAGVRLIVDCPPLPEPVYVDREMWEKIVLNLVSNAFKFTFEGEIAVRLHLADQRHVKLQVEDTGTGISPEELPHLFERFYQIRGTKARTHQGSGIGLALVHELIRLNGGTVDVSSTIGQGTCFTVTIPLGTAHLPNDRISATRTQASTGIGADPYVQEAERWLPEEGNRERLTGNREQGAEEGGESAEEITPSSPSSPLSPSPRILLVDDNADMRDYLTRILSEHVQVQAVGDGAAALAAAQERVPDLVLSDVMMPQLDGLELLKALRAEACTREVPIILLSARAGVESVVEGLEAGADDYLIKPFSATELVSRVNAHLQMAHLRLEALRQERTTSRRKDEMLSIVSHELNTPLVAILGWTRLLRANPPSHSMLMKSLETIERNATLQAKLISDLLDISRITAGKLHLNLEPVELQSVIETAIATVHQTQKTKDIELTCLLDPLPIIVQGDLDRLQQIVLNLLTNSIKFTPKAGRIEIRLDANETQAQIKVSDTGCGISAEFLPHVFDSFRQAESSKSQSIKGLGLGLAIARHLVELHGGTIYAESPGFGQGATFTVNLALISVSF</sequence>
<feature type="domain" description="Response regulatory" evidence="14">
    <location>
        <begin position="1188"/>
        <end position="1303"/>
    </location>
</feature>
<evidence type="ECO:0000256" key="3">
    <source>
        <dbReference type="ARBA" id="ARBA00012438"/>
    </source>
</evidence>
<dbReference type="Pfam" id="PF13185">
    <property type="entry name" value="GAF_2"/>
    <property type="match status" value="1"/>
</dbReference>
<feature type="domain" description="Histidine kinase" evidence="13">
    <location>
        <begin position="1329"/>
        <end position="1547"/>
    </location>
</feature>
<keyword evidence="7" id="KW-0902">Two-component regulatory system</keyword>
<feature type="compositionally biased region" description="Basic and acidic residues" evidence="12">
    <location>
        <begin position="1146"/>
        <end position="1158"/>
    </location>
</feature>
<evidence type="ECO:0000259" key="13">
    <source>
        <dbReference type="PROSITE" id="PS50109"/>
    </source>
</evidence>
<evidence type="ECO:0000313" key="16">
    <source>
        <dbReference type="EMBL" id="QDL12390.1"/>
    </source>
</evidence>
<feature type="modified residue" description="4-aspartylphosphate" evidence="10">
    <location>
        <position position="1236"/>
    </location>
</feature>
<dbReference type="FunFam" id="3.30.565.10:FF:000010">
    <property type="entry name" value="Sensor histidine kinase RcsC"/>
    <property type="match status" value="1"/>
</dbReference>
<dbReference type="CDD" id="cd16922">
    <property type="entry name" value="HATPase_EvgS-ArcB-TorS-like"/>
    <property type="match status" value="1"/>
</dbReference>
<comment type="function">
    <text evidence="8">Photoreceptor which exists in two forms that are reversibly interconvertible by light: the R form that absorbs maximally in the red region of the spectrum and the FR form that absorbs maximally in the far-red region.</text>
</comment>
<dbReference type="SMART" id="SM00086">
    <property type="entry name" value="PAC"/>
    <property type="match status" value="1"/>
</dbReference>
<dbReference type="InterPro" id="IPR036890">
    <property type="entry name" value="HATPase_C_sf"/>
</dbReference>
<dbReference type="InterPro" id="IPR001789">
    <property type="entry name" value="Sig_transdc_resp-reg_receiver"/>
</dbReference>
<evidence type="ECO:0000313" key="17">
    <source>
        <dbReference type="Proteomes" id="UP000503129"/>
    </source>
</evidence>
<dbReference type="SMART" id="SM00448">
    <property type="entry name" value="REC"/>
    <property type="match status" value="1"/>
</dbReference>
<dbReference type="Pfam" id="PF02518">
    <property type="entry name" value="HATPase_c"/>
    <property type="match status" value="2"/>
</dbReference>
<dbReference type="InterPro" id="IPR029016">
    <property type="entry name" value="GAF-like_dom_sf"/>
</dbReference>
<feature type="domain" description="Histidine kinase" evidence="13">
    <location>
        <begin position="896"/>
        <end position="1115"/>
    </location>
</feature>
<reference evidence="16 17" key="1">
    <citation type="submission" date="2018-06" db="EMBL/GenBank/DDBJ databases">
        <title>Comparative genomics of Brasilonema spp. strains.</title>
        <authorList>
            <person name="Alvarenga D.O."/>
            <person name="Fiore M.F."/>
            <person name="Varani A.M."/>
        </authorList>
    </citation>
    <scope>NUCLEOTIDE SEQUENCE [LARGE SCALE GENOMIC DNA]</scope>
    <source>
        <strain evidence="16 17">CENA114</strain>
    </source>
</reference>
<keyword evidence="11" id="KW-0175">Coiled coil</keyword>
<dbReference type="Pfam" id="PF13188">
    <property type="entry name" value="PAS_8"/>
    <property type="match status" value="2"/>
</dbReference>
<dbReference type="SUPFAM" id="SSF55781">
    <property type="entry name" value="GAF domain-like"/>
    <property type="match status" value="3"/>
</dbReference>
<dbReference type="PANTHER" id="PTHR43547:SF2">
    <property type="entry name" value="HYBRID SIGNAL TRANSDUCTION HISTIDINE KINASE C"/>
    <property type="match status" value="1"/>
</dbReference>
<organism evidence="16 17">
    <name type="scientific">Brasilonema sennae CENA114</name>
    <dbReference type="NCBI Taxonomy" id="415709"/>
    <lineage>
        <taxon>Bacteria</taxon>
        <taxon>Bacillati</taxon>
        <taxon>Cyanobacteriota</taxon>
        <taxon>Cyanophyceae</taxon>
        <taxon>Nostocales</taxon>
        <taxon>Scytonemataceae</taxon>
        <taxon>Brasilonema</taxon>
        <taxon>Bromeliae group (in: Brasilonema)</taxon>
    </lineage>
</organism>
<proteinExistence type="inferred from homology"/>
<dbReference type="SMART" id="SM00387">
    <property type="entry name" value="HATPase_c"/>
    <property type="match status" value="2"/>
</dbReference>
<dbReference type="Gene3D" id="3.40.50.2300">
    <property type="match status" value="1"/>
</dbReference>
<dbReference type="KEGG" id="bsen:DP114_23175"/>
<dbReference type="InterPro" id="IPR000700">
    <property type="entry name" value="PAS-assoc_C"/>
</dbReference>
<evidence type="ECO:0000256" key="10">
    <source>
        <dbReference type="PROSITE-ProRule" id="PRU00169"/>
    </source>
</evidence>
<evidence type="ECO:0000259" key="14">
    <source>
        <dbReference type="PROSITE" id="PS50110"/>
    </source>
</evidence>
<dbReference type="InterPro" id="IPR035965">
    <property type="entry name" value="PAS-like_dom_sf"/>
</dbReference>
<dbReference type="EMBL" id="CP030118">
    <property type="protein sequence ID" value="QDL12390.1"/>
    <property type="molecule type" value="Genomic_DNA"/>
</dbReference>
<dbReference type="Pfam" id="PF01590">
    <property type="entry name" value="GAF"/>
    <property type="match status" value="1"/>
</dbReference>
<dbReference type="InterPro" id="IPR003018">
    <property type="entry name" value="GAF"/>
</dbReference>
<dbReference type="GO" id="GO:0000155">
    <property type="term" value="F:phosphorelay sensor kinase activity"/>
    <property type="evidence" value="ECO:0007669"/>
    <property type="project" value="InterPro"/>
</dbReference>
<dbReference type="InterPro" id="IPR013655">
    <property type="entry name" value="PAS_fold_3"/>
</dbReference>
<dbReference type="InterPro" id="IPR003661">
    <property type="entry name" value="HisK_dim/P_dom"/>
</dbReference>
<dbReference type="Gene3D" id="1.10.287.130">
    <property type="match status" value="2"/>
</dbReference>
<dbReference type="CDD" id="cd17574">
    <property type="entry name" value="REC_OmpR"/>
    <property type="match status" value="1"/>
</dbReference>
<evidence type="ECO:0000256" key="11">
    <source>
        <dbReference type="SAM" id="Coils"/>
    </source>
</evidence>
<evidence type="ECO:0000256" key="1">
    <source>
        <dbReference type="ARBA" id="ARBA00000085"/>
    </source>
</evidence>
<keyword evidence="4 10" id="KW-0597">Phosphoprotein</keyword>
<dbReference type="SMART" id="SM00388">
    <property type="entry name" value="HisKA"/>
    <property type="match status" value="2"/>
</dbReference>
<dbReference type="PROSITE" id="PS50109">
    <property type="entry name" value="HIS_KIN"/>
    <property type="match status" value="2"/>
</dbReference>
<keyword evidence="6" id="KW-0418">Kinase</keyword>
<dbReference type="InterPro" id="IPR004358">
    <property type="entry name" value="Sig_transdc_His_kin-like_C"/>
</dbReference>
<dbReference type="Proteomes" id="UP000503129">
    <property type="component" value="Chromosome"/>
</dbReference>
<dbReference type="FunFam" id="1.10.287.130:FF:000045">
    <property type="entry name" value="Two-component system sensor histidine kinase/response regulator"/>
    <property type="match status" value="1"/>
</dbReference>
<dbReference type="InterPro" id="IPR001610">
    <property type="entry name" value="PAC"/>
</dbReference>
<dbReference type="Pfam" id="PF08447">
    <property type="entry name" value="PAS_3"/>
    <property type="match status" value="1"/>
</dbReference>
<dbReference type="Gene3D" id="3.30.565.10">
    <property type="entry name" value="Histidine kinase-like ATPase, C-terminal domain"/>
    <property type="match status" value="2"/>
</dbReference>
<evidence type="ECO:0000256" key="12">
    <source>
        <dbReference type="SAM" id="MobiDB-lite"/>
    </source>
</evidence>
<evidence type="ECO:0000256" key="2">
    <source>
        <dbReference type="ARBA" id="ARBA00006402"/>
    </source>
</evidence>
<dbReference type="FunFam" id="3.30.565.10:FF:000006">
    <property type="entry name" value="Sensor histidine kinase WalK"/>
    <property type="match status" value="1"/>
</dbReference>
<dbReference type="Gene3D" id="3.30.450.40">
    <property type="match status" value="3"/>
</dbReference>
<dbReference type="Pfam" id="PF00072">
    <property type="entry name" value="Response_reg"/>
    <property type="match status" value="1"/>
</dbReference>
<dbReference type="PANTHER" id="PTHR43547">
    <property type="entry name" value="TWO-COMPONENT HISTIDINE KINASE"/>
    <property type="match status" value="1"/>
</dbReference>
<keyword evidence="5" id="KW-0808">Transferase</keyword>
<evidence type="ECO:0000256" key="5">
    <source>
        <dbReference type="ARBA" id="ARBA00022679"/>
    </source>
</evidence>
<gene>
    <name evidence="16" type="ORF">DP114_23175</name>
</gene>
<protein>
    <recommendedName>
        <fullName evidence="9">Circadian input-output histidine kinase CikA</fullName>
        <ecNumber evidence="3">2.7.13.3</ecNumber>
    </recommendedName>
</protein>
<dbReference type="InterPro" id="IPR003594">
    <property type="entry name" value="HATPase_dom"/>
</dbReference>
<dbReference type="InterPro" id="IPR011006">
    <property type="entry name" value="CheY-like_superfamily"/>
</dbReference>
<feature type="compositionally biased region" description="Low complexity" evidence="12">
    <location>
        <begin position="1176"/>
        <end position="1187"/>
    </location>
</feature>
<dbReference type="NCBIfam" id="TIGR00229">
    <property type="entry name" value="sensory_box"/>
    <property type="match status" value="1"/>
</dbReference>
<evidence type="ECO:0000256" key="9">
    <source>
        <dbReference type="ARBA" id="ARBA00074306"/>
    </source>
</evidence>
<dbReference type="EC" id="2.7.13.3" evidence="3"/>
<dbReference type="Gene3D" id="3.30.450.20">
    <property type="entry name" value="PAS domain"/>
    <property type="match status" value="3"/>
</dbReference>
<dbReference type="SUPFAM" id="SSF55874">
    <property type="entry name" value="ATPase domain of HSP90 chaperone/DNA topoisomerase II/histidine kinase"/>
    <property type="match status" value="2"/>
</dbReference>
<comment type="catalytic activity">
    <reaction evidence="1">
        <text>ATP + protein L-histidine = ADP + protein N-phospho-L-histidine.</text>
        <dbReference type="EC" id="2.7.13.3"/>
    </reaction>
</comment>
<dbReference type="SUPFAM" id="SSF47384">
    <property type="entry name" value="Homodimeric domain of signal transducing histidine kinase"/>
    <property type="match status" value="2"/>
</dbReference>
<keyword evidence="17" id="KW-1185">Reference proteome</keyword>